<dbReference type="PANTHER" id="PTHR43133:SF8">
    <property type="entry name" value="RNA POLYMERASE SIGMA FACTOR HI_1459-RELATED"/>
    <property type="match status" value="1"/>
</dbReference>
<name>A0A316KZG5_9FLAO</name>
<evidence type="ECO:0000256" key="3">
    <source>
        <dbReference type="ARBA" id="ARBA00023082"/>
    </source>
</evidence>
<evidence type="ECO:0000259" key="6">
    <source>
        <dbReference type="Pfam" id="PF04542"/>
    </source>
</evidence>
<dbReference type="SUPFAM" id="SSF88946">
    <property type="entry name" value="Sigma2 domain of RNA polymerase sigma factors"/>
    <property type="match status" value="1"/>
</dbReference>
<keyword evidence="4" id="KW-0238">DNA-binding</keyword>
<proteinExistence type="inferred from homology"/>
<keyword evidence="2" id="KW-0805">Transcription regulation</keyword>
<dbReference type="PANTHER" id="PTHR43133">
    <property type="entry name" value="RNA POLYMERASE ECF-TYPE SIGMA FACTO"/>
    <property type="match status" value="1"/>
</dbReference>
<dbReference type="RefSeq" id="WP_109659742.1">
    <property type="nucleotide sequence ID" value="NZ_QGEG01000001.1"/>
</dbReference>
<dbReference type="Gene3D" id="1.10.1740.10">
    <property type="match status" value="1"/>
</dbReference>
<dbReference type="InterPro" id="IPR013324">
    <property type="entry name" value="RNA_pol_sigma_r3/r4-like"/>
</dbReference>
<evidence type="ECO:0000259" key="7">
    <source>
        <dbReference type="Pfam" id="PF08281"/>
    </source>
</evidence>
<dbReference type="OrthoDB" id="9803470at2"/>
<dbReference type="NCBIfam" id="TIGR02937">
    <property type="entry name" value="sigma70-ECF"/>
    <property type="match status" value="1"/>
</dbReference>
<feature type="domain" description="RNA polymerase sigma factor 70 region 4 type 2" evidence="7">
    <location>
        <begin position="116"/>
        <end position="166"/>
    </location>
</feature>
<sequence>MVSNKENYKNLTTFFDDEYHSLKVYVRSRVDDTTERDAEDIIQDVALRIFSRPDDSSPINNIAGFVYNSIKNRIIDVMRTKKEKVHETDDIDKQWAEFAELFYDTADNVYPEDSVQALKEAIKQLKPSYQDIIIAIDFEGYTYREIAEQTGISLGTLMSRRHRALSLLSKKLELEKIRINKN</sequence>
<accession>A0A316KZG5</accession>
<evidence type="ECO:0000313" key="8">
    <source>
        <dbReference type="EMBL" id="PWL39657.1"/>
    </source>
</evidence>
<dbReference type="GO" id="GO:0006352">
    <property type="term" value="P:DNA-templated transcription initiation"/>
    <property type="evidence" value="ECO:0007669"/>
    <property type="project" value="InterPro"/>
</dbReference>
<organism evidence="8 9">
    <name type="scientific">Flagellimonas aquimarina</name>
    <dbReference type="NCBI Taxonomy" id="2201895"/>
    <lineage>
        <taxon>Bacteria</taxon>
        <taxon>Pseudomonadati</taxon>
        <taxon>Bacteroidota</taxon>
        <taxon>Flavobacteriia</taxon>
        <taxon>Flavobacteriales</taxon>
        <taxon>Flavobacteriaceae</taxon>
        <taxon>Flagellimonas</taxon>
    </lineage>
</organism>
<dbReference type="InterPro" id="IPR007627">
    <property type="entry name" value="RNA_pol_sigma70_r2"/>
</dbReference>
<dbReference type="EMBL" id="QGEG01000001">
    <property type="protein sequence ID" value="PWL39657.1"/>
    <property type="molecule type" value="Genomic_DNA"/>
</dbReference>
<evidence type="ECO:0000256" key="4">
    <source>
        <dbReference type="ARBA" id="ARBA00023125"/>
    </source>
</evidence>
<dbReference type="CDD" id="cd06171">
    <property type="entry name" value="Sigma70_r4"/>
    <property type="match status" value="1"/>
</dbReference>
<dbReference type="Gene3D" id="1.10.10.10">
    <property type="entry name" value="Winged helix-like DNA-binding domain superfamily/Winged helix DNA-binding domain"/>
    <property type="match status" value="1"/>
</dbReference>
<dbReference type="Proteomes" id="UP000245762">
    <property type="component" value="Unassembled WGS sequence"/>
</dbReference>
<dbReference type="InterPro" id="IPR039425">
    <property type="entry name" value="RNA_pol_sigma-70-like"/>
</dbReference>
<gene>
    <name evidence="8" type="ORF">DKG77_02155</name>
</gene>
<feature type="domain" description="RNA polymerase sigma-70 region 2" evidence="6">
    <location>
        <begin position="23"/>
        <end position="82"/>
    </location>
</feature>
<dbReference type="AlphaFoldDB" id="A0A316KZG5"/>
<dbReference type="Pfam" id="PF08281">
    <property type="entry name" value="Sigma70_r4_2"/>
    <property type="match status" value="1"/>
</dbReference>
<dbReference type="SUPFAM" id="SSF88659">
    <property type="entry name" value="Sigma3 and sigma4 domains of RNA polymerase sigma factors"/>
    <property type="match status" value="1"/>
</dbReference>
<keyword evidence="3" id="KW-0731">Sigma factor</keyword>
<dbReference type="InterPro" id="IPR036388">
    <property type="entry name" value="WH-like_DNA-bd_sf"/>
</dbReference>
<dbReference type="GO" id="GO:0003677">
    <property type="term" value="F:DNA binding"/>
    <property type="evidence" value="ECO:0007669"/>
    <property type="project" value="UniProtKB-KW"/>
</dbReference>
<dbReference type="GO" id="GO:0016987">
    <property type="term" value="F:sigma factor activity"/>
    <property type="evidence" value="ECO:0007669"/>
    <property type="project" value="UniProtKB-KW"/>
</dbReference>
<evidence type="ECO:0000256" key="2">
    <source>
        <dbReference type="ARBA" id="ARBA00023015"/>
    </source>
</evidence>
<comment type="caution">
    <text evidence="8">The sequence shown here is derived from an EMBL/GenBank/DDBJ whole genome shotgun (WGS) entry which is preliminary data.</text>
</comment>
<reference evidence="8 9" key="1">
    <citation type="submission" date="2018-05" db="EMBL/GenBank/DDBJ databases">
        <title>Complete genome sequence of Flagellimonas aquimarina ECD12 isolated from seaweed Ecklonia cava.</title>
        <authorList>
            <person name="Choi S."/>
            <person name="Seong C."/>
        </authorList>
    </citation>
    <scope>NUCLEOTIDE SEQUENCE [LARGE SCALE GENOMIC DNA]</scope>
    <source>
        <strain evidence="8 9">ECD12</strain>
    </source>
</reference>
<dbReference type="InterPro" id="IPR013325">
    <property type="entry name" value="RNA_pol_sigma_r2"/>
</dbReference>
<protein>
    <submittedName>
        <fullName evidence="8">RNA polymerase sigma factor</fullName>
    </submittedName>
</protein>
<evidence type="ECO:0000256" key="1">
    <source>
        <dbReference type="ARBA" id="ARBA00010641"/>
    </source>
</evidence>
<keyword evidence="5" id="KW-0804">Transcription</keyword>
<dbReference type="InterPro" id="IPR014284">
    <property type="entry name" value="RNA_pol_sigma-70_dom"/>
</dbReference>
<keyword evidence="9" id="KW-1185">Reference proteome</keyword>
<dbReference type="InterPro" id="IPR013249">
    <property type="entry name" value="RNA_pol_sigma70_r4_t2"/>
</dbReference>
<evidence type="ECO:0000313" key="9">
    <source>
        <dbReference type="Proteomes" id="UP000245762"/>
    </source>
</evidence>
<evidence type="ECO:0000256" key="5">
    <source>
        <dbReference type="ARBA" id="ARBA00023163"/>
    </source>
</evidence>
<comment type="similarity">
    <text evidence="1">Belongs to the sigma-70 factor family. ECF subfamily.</text>
</comment>
<dbReference type="Pfam" id="PF04542">
    <property type="entry name" value="Sigma70_r2"/>
    <property type="match status" value="1"/>
</dbReference>